<comment type="caution">
    <text evidence="4">The sequence shown here is derived from an EMBL/GenBank/DDBJ whole genome shotgun (WGS) entry which is preliminary data.</text>
</comment>
<sequence>MATKFAACLLAFVLAGVGAVKVSIVNRCGYTVWPGAIPGGGKRLDQGQSWDLDIPSGTEATRFWPRTGCNFDNGQGSCVTGDCGNRESCQVSGAVPASLAEITFGRPGVGDSLDYLDISLVDGFNVPISIVPTNNQNQCQPGGRGPYCAADINSACPNELKVPQGCASACAKLGGEGRMREGPYTDNCPPTDYSRLFKQQCPDAYSYAKDDTSSTWTCPAGNNYDIVFCP</sequence>
<dbReference type="InParanoid" id="A0A482XDV1"/>
<dbReference type="Gene3D" id="2.60.110.10">
    <property type="entry name" value="Thaumatin"/>
    <property type="match status" value="1"/>
</dbReference>
<evidence type="ECO:0000256" key="3">
    <source>
        <dbReference type="SAM" id="SignalP"/>
    </source>
</evidence>
<dbReference type="SMART" id="SM00205">
    <property type="entry name" value="THN"/>
    <property type="match status" value="1"/>
</dbReference>
<dbReference type="SUPFAM" id="SSF49870">
    <property type="entry name" value="Osmotin, thaumatin-like protein"/>
    <property type="match status" value="1"/>
</dbReference>
<feature type="disulfide bond" evidence="2">
    <location>
        <begin position="28"/>
        <end position="229"/>
    </location>
</feature>
<feature type="disulfide bond" evidence="2">
    <location>
        <begin position="83"/>
        <end position="89"/>
    </location>
</feature>
<gene>
    <name evidence="4" type="ORF">LSTR_LSTR007208</name>
</gene>
<evidence type="ECO:0000313" key="4">
    <source>
        <dbReference type="EMBL" id="RZF43872.1"/>
    </source>
</evidence>
<dbReference type="PANTHER" id="PTHR31048">
    <property type="entry name" value="OS03G0233200 PROTEIN"/>
    <property type="match status" value="1"/>
</dbReference>
<keyword evidence="3" id="KW-0732">Signal</keyword>
<dbReference type="InterPro" id="IPR037176">
    <property type="entry name" value="Osmotin/thaumatin-like_sf"/>
</dbReference>
<keyword evidence="5" id="KW-1185">Reference proteome</keyword>
<reference evidence="4 5" key="1">
    <citation type="journal article" date="2017" name="Gigascience">
        <title>Genome sequence of the small brown planthopper, Laodelphax striatellus.</title>
        <authorList>
            <person name="Zhu J."/>
            <person name="Jiang F."/>
            <person name="Wang X."/>
            <person name="Yang P."/>
            <person name="Bao Y."/>
            <person name="Zhao W."/>
            <person name="Wang W."/>
            <person name="Lu H."/>
            <person name="Wang Q."/>
            <person name="Cui N."/>
            <person name="Li J."/>
            <person name="Chen X."/>
            <person name="Luo L."/>
            <person name="Yu J."/>
            <person name="Kang L."/>
            <person name="Cui F."/>
        </authorList>
    </citation>
    <scope>NUCLEOTIDE SEQUENCE [LARGE SCALE GENOMIC DNA]</scope>
    <source>
        <strain evidence="4">Lst14</strain>
    </source>
</reference>
<proteinExistence type="predicted"/>
<evidence type="ECO:0000313" key="5">
    <source>
        <dbReference type="Proteomes" id="UP000291343"/>
    </source>
</evidence>
<dbReference type="Pfam" id="PF00314">
    <property type="entry name" value="Thaumatin"/>
    <property type="match status" value="1"/>
</dbReference>
<dbReference type="InterPro" id="IPR001938">
    <property type="entry name" value="Thaumatin"/>
</dbReference>
<dbReference type="SMR" id="A0A482XDV1"/>
<dbReference type="Proteomes" id="UP000291343">
    <property type="component" value="Unassembled WGS sequence"/>
</dbReference>
<name>A0A482XDV1_LAOST</name>
<organism evidence="4 5">
    <name type="scientific">Laodelphax striatellus</name>
    <name type="common">Small brown planthopper</name>
    <name type="synonym">Delphax striatella</name>
    <dbReference type="NCBI Taxonomy" id="195883"/>
    <lineage>
        <taxon>Eukaryota</taxon>
        <taxon>Metazoa</taxon>
        <taxon>Ecdysozoa</taxon>
        <taxon>Arthropoda</taxon>
        <taxon>Hexapoda</taxon>
        <taxon>Insecta</taxon>
        <taxon>Pterygota</taxon>
        <taxon>Neoptera</taxon>
        <taxon>Paraneoptera</taxon>
        <taxon>Hemiptera</taxon>
        <taxon>Auchenorrhyncha</taxon>
        <taxon>Fulgoroidea</taxon>
        <taxon>Delphacidae</taxon>
        <taxon>Criomorphinae</taxon>
        <taxon>Laodelphax</taxon>
    </lineage>
</organism>
<evidence type="ECO:0000256" key="2">
    <source>
        <dbReference type="PIRSR" id="PIRSR002703-1"/>
    </source>
</evidence>
<dbReference type="PROSITE" id="PS51367">
    <property type="entry name" value="THAUMATIN_2"/>
    <property type="match status" value="1"/>
</dbReference>
<feature type="disulfide bond" evidence="2">
    <location>
        <begin position="69"/>
        <end position="78"/>
    </location>
</feature>
<feature type="disulfide bond" evidence="2">
    <location>
        <begin position="148"/>
        <end position="201"/>
    </location>
</feature>
<dbReference type="PRINTS" id="PR00347">
    <property type="entry name" value="THAUMATIN"/>
</dbReference>
<keyword evidence="1 2" id="KW-1015">Disulfide bond</keyword>
<protein>
    <recommendedName>
        <fullName evidence="6">Thaumatin-like protein</fullName>
    </recommendedName>
</protein>
<dbReference type="EMBL" id="QKKF02012050">
    <property type="protein sequence ID" value="RZF43872.1"/>
    <property type="molecule type" value="Genomic_DNA"/>
</dbReference>
<evidence type="ECO:0000256" key="1">
    <source>
        <dbReference type="ARBA" id="ARBA00023157"/>
    </source>
</evidence>
<dbReference type="OrthoDB" id="430315at2759"/>
<feature type="disulfide bond" evidence="2">
    <location>
        <begin position="156"/>
        <end position="166"/>
    </location>
</feature>
<evidence type="ECO:0008006" key="6">
    <source>
        <dbReference type="Google" id="ProtNLM"/>
    </source>
</evidence>
<dbReference type="STRING" id="195883.A0A482XDV1"/>
<accession>A0A482XDV1</accession>
<dbReference type="AlphaFoldDB" id="A0A482XDV1"/>
<feature type="disulfide bond" evidence="2">
    <location>
        <begin position="139"/>
        <end position="218"/>
    </location>
</feature>
<feature type="chain" id="PRO_5019866472" description="Thaumatin-like protein" evidence="3">
    <location>
        <begin position="20"/>
        <end position="230"/>
    </location>
</feature>
<feature type="signal peptide" evidence="3">
    <location>
        <begin position="1"/>
        <end position="19"/>
    </location>
</feature>
<dbReference type="FunFam" id="2.60.110.10:FF:000003">
    <property type="entry name" value="Thaumatin I"/>
    <property type="match status" value="1"/>
</dbReference>
<dbReference type="PIRSF" id="PIRSF002703">
    <property type="entry name" value="Thaumatin"/>
    <property type="match status" value="1"/>
</dbReference>